<sequence length="284" mass="30939">MLITNFYSPSLTHGHQTAHSTLAWKASNLIKITQTTSATPISRTQSRKPNGILVARCCSSALPKLKDQLLSTIAASNGTISEDSMALISSLEKLNPNPDLRLASHLYNGCFQSISGSFKGTGKPGEAQKIVEKTVTLGRAAFNAFKPTDIEIQLEQTYNHVGIEAEDAYNLLIQFSVSSDGIPPMEGMFINRAVFSVSGAARMEVRFESSAMVPLNPNRDLESWLKLFKDANPTMDEEGSATVALPPAKGSLDYIYLDDDLRITRGNRGAIVVVKRLQSKVIHL</sequence>
<reference evidence="5" key="1">
    <citation type="journal article" date="2008" name="BMC Genomics">
        <title>A conifer genomics resource of 200,000 spruce (Picea spp.) ESTs and 6,464 high-quality, sequence-finished full-length cDNAs for Sitka spruce (Picea sitchensis).</title>
        <authorList>
            <person name="Ralph S.G."/>
            <person name="Chun H.J."/>
            <person name="Kolosova N."/>
            <person name="Cooper D."/>
            <person name="Oddy C."/>
            <person name="Ritland C.E."/>
            <person name="Kirkpatrick R."/>
            <person name="Moore R."/>
            <person name="Barber S."/>
            <person name="Holt R.A."/>
            <person name="Jones S.J."/>
            <person name="Marra M.A."/>
            <person name="Douglas C.J."/>
            <person name="Ritland K."/>
            <person name="Bohlmann J."/>
        </authorList>
    </citation>
    <scope>NUCLEOTIDE SEQUENCE</scope>
    <source>
        <tissue evidence="5">Green portion of the leader tissue</tissue>
    </source>
</reference>
<evidence type="ECO:0000256" key="1">
    <source>
        <dbReference type="ARBA" id="ARBA00004474"/>
    </source>
</evidence>
<accession>A9NM56</accession>
<dbReference type="InterPro" id="IPR006843">
    <property type="entry name" value="PAP/fibrillin_dom"/>
</dbReference>
<evidence type="ECO:0000256" key="2">
    <source>
        <dbReference type="ARBA" id="ARBA00022640"/>
    </source>
</evidence>
<proteinExistence type="evidence at transcript level"/>
<name>A9NM56_PICSI</name>
<evidence type="ECO:0000256" key="3">
    <source>
        <dbReference type="ARBA" id="ARBA00022946"/>
    </source>
</evidence>
<dbReference type="EMBL" id="EF082354">
    <property type="protein sequence ID" value="ABK21717.1"/>
    <property type="molecule type" value="mRNA"/>
</dbReference>
<organism evidence="5">
    <name type="scientific">Picea sitchensis</name>
    <name type="common">Sitka spruce</name>
    <name type="synonym">Pinus sitchensis</name>
    <dbReference type="NCBI Taxonomy" id="3332"/>
    <lineage>
        <taxon>Eukaryota</taxon>
        <taxon>Viridiplantae</taxon>
        <taxon>Streptophyta</taxon>
        <taxon>Embryophyta</taxon>
        <taxon>Tracheophyta</taxon>
        <taxon>Spermatophyta</taxon>
        <taxon>Pinopsida</taxon>
        <taxon>Pinidae</taxon>
        <taxon>Conifers I</taxon>
        <taxon>Pinales</taxon>
        <taxon>Pinaceae</taxon>
        <taxon>Picea</taxon>
    </lineage>
</organism>
<dbReference type="GO" id="GO:0009536">
    <property type="term" value="C:plastid"/>
    <property type="evidence" value="ECO:0007669"/>
    <property type="project" value="UniProtKB-SubCell"/>
</dbReference>
<dbReference type="AlphaFoldDB" id="A9NM56"/>
<comment type="subcellular location">
    <subcellularLocation>
        <location evidence="1">Plastid</location>
    </subcellularLocation>
</comment>
<dbReference type="InterPro" id="IPR039633">
    <property type="entry name" value="PAP"/>
</dbReference>
<dbReference type="Pfam" id="PF04755">
    <property type="entry name" value="PAP_fibrillin"/>
    <property type="match status" value="1"/>
</dbReference>
<keyword evidence="3" id="KW-0809">Transit peptide</keyword>
<feature type="domain" description="Plastid lipid-associated protein/fibrillin conserved" evidence="4">
    <location>
        <begin position="86"/>
        <end position="274"/>
    </location>
</feature>
<protein>
    <recommendedName>
        <fullName evidence="4">Plastid lipid-associated protein/fibrillin conserved domain-containing protein</fullName>
    </recommendedName>
</protein>
<evidence type="ECO:0000259" key="4">
    <source>
        <dbReference type="Pfam" id="PF04755"/>
    </source>
</evidence>
<dbReference type="PANTHER" id="PTHR31906">
    <property type="entry name" value="PLASTID-LIPID-ASSOCIATED PROTEIN 4, CHLOROPLASTIC-RELATED"/>
    <property type="match status" value="1"/>
</dbReference>
<keyword evidence="2" id="KW-0934">Plastid</keyword>
<evidence type="ECO:0000313" key="5">
    <source>
        <dbReference type="EMBL" id="ABK21717.1"/>
    </source>
</evidence>